<dbReference type="RefSeq" id="WP_307407483.1">
    <property type="nucleotide sequence ID" value="NZ_JAUSUR010000003.1"/>
</dbReference>
<evidence type="ECO:0000256" key="2">
    <source>
        <dbReference type="ARBA" id="ARBA00012224"/>
    </source>
</evidence>
<dbReference type="InterPro" id="IPR015424">
    <property type="entry name" value="PyrdxlP-dep_Trfase"/>
</dbReference>
<proteinExistence type="inferred from homology"/>
<name>A0ABU0E2E9_9FIRM</name>
<reference evidence="7 8" key="1">
    <citation type="submission" date="2023-07" db="EMBL/GenBank/DDBJ databases">
        <title>Genomic Encyclopedia of Type Strains, Phase IV (KMG-IV): sequencing the most valuable type-strain genomes for metagenomic binning, comparative biology and taxonomic classification.</title>
        <authorList>
            <person name="Goeker M."/>
        </authorList>
    </citation>
    <scope>NUCLEOTIDE SEQUENCE [LARGE SCALE GENOMIC DNA]</scope>
    <source>
        <strain evidence="7 8">DSM 16784</strain>
    </source>
</reference>
<dbReference type="InterPro" id="IPR015421">
    <property type="entry name" value="PyrdxlP-dep_Trfase_major"/>
</dbReference>
<dbReference type="InterPro" id="IPR004839">
    <property type="entry name" value="Aminotransferase_I/II_large"/>
</dbReference>
<sequence length="387" mass="44111">MIYDFDKLINRHHTNSMKWDVDDMTLSMDIADMDFKTAPVIIEAIKNKAEFGVLGYHDIPKAYYEGYCNWWRKHHNFIMNGDWMIFSTGVVPAISSIVRKITTVGENVLVQAPVYNIFYNSIINNGRKVLTSDLVYKDYKYTVDFDDLESKLSDSQTTLMILCNPHNPIGKVWEKETLEKIGDLCHKYNVVVLSDEIHCDITQNNNYTPFASINDYCRDNSITCLSVSKAFNLAGLQSACIVVPNENLRNKVNRGLNTDEVAEPNAFVVDATLAAFRGGEEWLKQLKSYIEKNKAVAEEYILNNISNLKLVKSDATYLLWIDCEQITNSTALFCDFLVSKIGLKISEGSMFGDCGKQFIRMNIACPTKRMLEGLEKLKRGVEEFQKI</sequence>
<dbReference type="PANTHER" id="PTHR43525">
    <property type="entry name" value="PROTEIN MALY"/>
    <property type="match status" value="1"/>
</dbReference>
<dbReference type="Pfam" id="PF00155">
    <property type="entry name" value="Aminotran_1_2"/>
    <property type="match status" value="1"/>
</dbReference>
<comment type="similarity">
    <text evidence="5">Belongs to the class-II pyridoxal-phosphate-dependent aminotransferase family. MalY/PatB cystathionine beta-lyase subfamily.</text>
</comment>
<dbReference type="InterPro" id="IPR051798">
    <property type="entry name" value="Class-II_PLP-Dep_Aminotrans"/>
</dbReference>
<evidence type="ECO:0000256" key="1">
    <source>
        <dbReference type="ARBA" id="ARBA00001933"/>
    </source>
</evidence>
<keyword evidence="4 7" id="KW-0456">Lyase</keyword>
<keyword evidence="3" id="KW-0663">Pyridoxal phosphate</keyword>
<dbReference type="PANTHER" id="PTHR43525:SF1">
    <property type="entry name" value="PROTEIN MALY"/>
    <property type="match status" value="1"/>
</dbReference>
<evidence type="ECO:0000256" key="5">
    <source>
        <dbReference type="ARBA" id="ARBA00037974"/>
    </source>
</evidence>
<dbReference type="EC" id="4.4.1.13" evidence="2"/>
<evidence type="ECO:0000313" key="8">
    <source>
        <dbReference type="Proteomes" id="UP001230220"/>
    </source>
</evidence>
<evidence type="ECO:0000256" key="3">
    <source>
        <dbReference type="ARBA" id="ARBA00022898"/>
    </source>
</evidence>
<accession>A0ABU0E2E9</accession>
<comment type="cofactor">
    <cofactor evidence="1">
        <name>pyridoxal 5'-phosphate</name>
        <dbReference type="ChEBI" id="CHEBI:597326"/>
    </cofactor>
</comment>
<dbReference type="Gene3D" id="3.90.1150.10">
    <property type="entry name" value="Aspartate Aminotransferase, domain 1"/>
    <property type="match status" value="1"/>
</dbReference>
<dbReference type="GO" id="GO:0047804">
    <property type="term" value="F:cysteine-S-conjugate beta-lyase activity"/>
    <property type="evidence" value="ECO:0007669"/>
    <property type="project" value="UniProtKB-EC"/>
</dbReference>
<dbReference type="CDD" id="cd00609">
    <property type="entry name" value="AAT_like"/>
    <property type="match status" value="1"/>
</dbReference>
<feature type="domain" description="Aminotransferase class I/classII large" evidence="6">
    <location>
        <begin position="28"/>
        <end position="372"/>
    </location>
</feature>
<comment type="caution">
    <text evidence="7">The sequence shown here is derived from an EMBL/GenBank/DDBJ whole genome shotgun (WGS) entry which is preliminary data.</text>
</comment>
<evidence type="ECO:0000259" key="6">
    <source>
        <dbReference type="Pfam" id="PF00155"/>
    </source>
</evidence>
<protein>
    <recommendedName>
        <fullName evidence="2">cysteine-S-conjugate beta-lyase</fullName>
        <ecNumber evidence="2">4.4.1.13</ecNumber>
    </recommendedName>
</protein>
<dbReference type="Proteomes" id="UP001230220">
    <property type="component" value="Unassembled WGS sequence"/>
</dbReference>
<dbReference type="SUPFAM" id="SSF53383">
    <property type="entry name" value="PLP-dependent transferases"/>
    <property type="match status" value="1"/>
</dbReference>
<organism evidence="7 8">
    <name type="scientific">Breznakia pachnodae</name>
    <dbReference type="NCBI Taxonomy" id="265178"/>
    <lineage>
        <taxon>Bacteria</taxon>
        <taxon>Bacillati</taxon>
        <taxon>Bacillota</taxon>
        <taxon>Erysipelotrichia</taxon>
        <taxon>Erysipelotrichales</taxon>
        <taxon>Erysipelotrichaceae</taxon>
        <taxon>Breznakia</taxon>
    </lineage>
</organism>
<dbReference type="EMBL" id="JAUSUR010000003">
    <property type="protein sequence ID" value="MDQ0361066.1"/>
    <property type="molecule type" value="Genomic_DNA"/>
</dbReference>
<dbReference type="Gene3D" id="3.40.640.10">
    <property type="entry name" value="Type I PLP-dependent aspartate aminotransferase-like (Major domain)"/>
    <property type="match status" value="1"/>
</dbReference>
<gene>
    <name evidence="7" type="ORF">J2S15_001813</name>
</gene>
<keyword evidence="8" id="KW-1185">Reference proteome</keyword>
<dbReference type="NCBIfam" id="TIGR04350">
    <property type="entry name" value="C_S_lyase_PatB"/>
    <property type="match status" value="1"/>
</dbReference>
<evidence type="ECO:0000256" key="4">
    <source>
        <dbReference type="ARBA" id="ARBA00023239"/>
    </source>
</evidence>
<evidence type="ECO:0000313" key="7">
    <source>
        <dbReference type="EMBL" id="MDQ0361066.1"/>
    </source>
</evidence>
<dbReference type="InterPro" id="IPR015422">
    <property type="entry name" value="PyrdxlP-dep_Trfase_small"/>
</dbReference>
<dbReference type="InterPro" id="IPR027619">
    <property type="entry name" value="C-S_lyase_PatB-like"/>
</dbReference>